<dbReference type="Proteomes" id="UP001500466">
    <property type="component" value="Unassembled WGS sequence"/>
</dbReference>
<keyword evidence="2" id="KW-1185">Reference proteome</keyword>
<sequence>MKIGDVVIASTEIESWSKPYVPLNAEGVVTDVGFRGVSVAFTVPGLMGGTRQVMVTVRPEQLIPLV</sequence>
<name>A0ABP9HKB8_9ACTN</name>
<evidence type="ECO:0000313" key="1">
    <source>
        <dbReference type="EMBL" id="GAA4972937.1"/>
    </source>
</evidence>
<dbReference type="RefSeq" id="WP_345677322.1">
    <property type="nucleotide sequence ID" value="NZ_BAABHS010000015.1"/>
</dbReference>
<evidence type="ECO:0000313" key="2">
    <source>
        <dbReference type="Proteomes" id="UP001500466"/>
    </source>
</evidence>
<accession>A0ABP9HKB8</accession>
<dbReference type="EMBL" id="BAABHS010000015">
    <property type="protein sequence ID" value="GAA4972937.1"/>
    <property type="molecule type" value="Genomic_DNA"/>
</dbReference>
<reference evidence="2" key="1">
    <citation type="journal article" date="2019" name="Int. J. Syst. Evol. Microbiol.">
        <title>The Global Catalogue of Microorganisms (GCM) 10K type strain sequencing project: providing services to taxonomists for standard genome sequencing and annotation.</title>
        <authorList>
            <consortium name="The Broad Institute Genomics Platform"/>
            <consortium name="The Broad Institute Genome Sequencing Center for Infectious Disease"/>
            <person name="Wu L."/>
            <person name="Ma J."/>
        </authorList>
    </citation>
    <scope>NUCLEOTIDE SEQUENCE [LARGE SCALE GENOMIC DNA]</scope>
    <source>
        <strain evidence="2">JCM 17986</strain>
    </source>
</reference>
<proteinExistence type="predicted"/>
<protein>
    <submittedName>
        <fullName evidence="1">Uncharacterized protein</fullName>
    </submittedName>
</protein>
<comment type="caution">
    <text evidence="1">The sequence shown here is derived from an EMBL/GenBank/DDBJ whole genome shotgun (WGS) entry which is preliminary data.</text>
</comment>
<organism evidence="1 2">
    <name type="scientific">Yinghuangia aomiensis</name>
    <dbReference type="NCBI Taxonomy" id="676205"/>
    <lineage>
        <taxon>Bacteria</taxon>
        <taxon>Bacillati</taxon>
        <taxon>Actinomycetota</taxon>
        <taxon>Actinomycetes</taxon>
        <taxon>Kitasatosporales</taxon>
        <taxon>Streptomycetaceae</taxon>
        <taxon>Yinghuangia</taxon>
    </lineage>
</organism>
<gene>
    <name evidence="1" type="ORF">GCM10023205_44060</name>
</gene>